<keyword evidence="2" id="KW-1185">Reference proteome</keyword>
<reference evidence="1 2" key="1">
    <citation type="journal article" date="2014" name="PLoS Genet.">
        <title>Phylogenetically driven sequencing of extremely halophilic archaea reveals strategies for static and dynamic osmo-response.</title>
        <authorList>
            <person name="Becker E.A."/>
            <person name="Seitzer P.M."/>
            <person name="Tritt A."/>
            <person name="Larsen D."/>
            <person name="Krusor M."/>
            <person name="Yao A.I."/>
            <person name="Wu D."/>
            <person name="Madern D."/>
            <person name="Eisen J.A."/>
            <person name="Darling A.E."/>
            <person name="Facciotti M.T."/>
        </authorList>
    </citation>
    <scope>NUCLEOTIDE SEQUENCE [LARGE SCALE GENOMIC DNA]</scope>
    <source>
        <strain evidence="1 2">DSM 14210</strain>
    </source>
</reference>
<gene>
    <name evidence="1" type="ORF">C472_12341</name>
</gene>
<dbReference type="RefSeq" id="WP_006630119.1">
    <property type="nucleotide sequence ID" value="NZ_AOJD01000061.1"/>
</dbReference>
<proteinExistence type="predicted"/>
<dbReference type="Proteomes" id="UP000011523">
    <property type="component" value="Unassembled WGS sequence"/>
</dbReference>
<evidence type="ECO:0000313" key="2">
    <source>
        <dbReference type="Proteomes" id="UP000011523"/>
    </source>
</evidence>
<comment type="caution">
    <text evidence="1">The sequence shown here is derived from an EMBL/GenBank/DDBJ whole genome shotgun (WGS) entry which is preliminary data.</text>
</comment>
<name>M0DJG7_9EURY</name>
<evidence type="ECO:0000313" key="1">
    <source>
        <dbReference type="EMBL" id="ELZ35595.1"/>
    </source>
</evidence>
<organism evidence="1 2">
    <name type="scientific">Halorubrum tebenquichense DSM 14210</name>
    <dbReference type="NCBI Taxonomy" id="1227485"/>
    <lineage>
        <taxon>Archaea</taxon>
        <taxon>Methanobacteriati</taxon>
        <taxon>Methanobacteriota</taxon>
        <taxon>Stenosarchaea group</taxon>
        <taxon>Halobacteria</taxon>
        <taxon>Halobacteriales</taxon>
        <taxon>Haloferacaceae</taxon>
        <taxon>Halorubrum</taxon>
    </lineage>
</organism>
<dbReference type="PATRIC" id="fig|1227485.3.peg.2421"/>
<sequence length="283" mass="29960">MDGPNDADATVRLACGDRPSVRDEIAAERVVSVLFGTDVETWRSGWWRTAAGPPSREAVVDASDVARSGAASSTQVMANEGLAYTVLGRGAVNERVLDAVASHFDGVPSGTVDLVIDDLAPVAARNGSDSAVAFTDRLLKRFEGRANRIALGYSSGSPVELVSRVGDSVDSLVGTDPEADAVERLAREDPTTFGYVRRHWAEAKRGVEACDRNYPQSKQVHAALADPETTPRTLGATLSGLVTLGALDTWSETVGPTRYDLTAYRPDRAWAIGVAVEASGSDD</sequence>
<accession>M0DJG7</accession>
<dbReference type="EMBL" id="AOJD01000061">
    <property type="protein sequence ID" value="ELZ35595.1"/>
    <property type="molecule type" value="Genomic_DNA"/>
</dbReference>
<dbReference type="AlphaFoldDB" id="M0DJG7"/>
<protein>
    <submittedName>
        <fullName evidence="1">Uncharacterized protein</fullName>
    </submittedName>
</protein>